<dbReference type="AlphaFoldDB" id="A0A1I1A056"/>
<evidence type="ECO:0000313" key="2">
    <source>
        <dbReference type="Proteomes" id="UP000199604"/>
    </source>
</evidence>
<proteinExistence type="predicted"/>
<protein>
    <submittedName>
        <fullName evidence="1">Uncharacterized protein</fullName>
    </submittedName>
</protein>
<dbReference type="Proteomes" id="UP000199604">
    <property type="component" value="Unassembled WGS sequence"/>
</dbReference>
<name>A0A1I1A056_9FLAO</name>
<reference evidence="2" key="1">
    <citation type="submission" date="2016-10" db="EMBL/GenBank/DDBJ databases">
        <authorList>
            <person name="Varghese N."/>
            <person name="Submissions S."/>
        </authorList>
    </citation>
    <scope>NUCLEOTIDE SEQUENCE [LARGE SCALE GENOMIC DNA]</scope>
    <source>
        <strain evidence="2">DSM 21789</strain>
    </source>
</reference>
<dbReference type="STRING" id="498292.SAMN05660845_2522"/>
<sequence length="185" mass="22425">MKLEKTEQVIEGIDFHYILINHFKILENDTIDDLRQFTLDFANSDYFLDEYIANTKKEKKIDETNFLPFAFNVKKLNKNDFKLKKESVITFIEKSFIDRFKEDEFEPTDDFYIDFKFSIKVLDDYLKKYRIDDSFTIIDIDYFPNTSEKVTELYQEMGYIVDYFYFGVIPLKNKNEFVTFELAYE</sequence>
<gene>
    <name evidence="1" type="ORF">SAMN05660845_2522</name>
</gene>
<accession>A0A1I1A056</accession>
<keyword evidence="2" id="KW-1185">Reference proteome</keyword>
<dbReference type="EMBL" id="FOJT01000007">
    <property type="protein sequence ID" value="SFB30952.1"/>
    <property type="molecule type" value="Genomic_DNA"/>
</dbReference>
<organism evidence="1 2">
    <name type="scientific">Flavobacterium swingsii</name>
    <dbReference type="NCBI Taxonomy" id="498292"/>
    <lineage>
        <taxon>Bacteria</taxon>
        <taxon>Pseudomonadati</taxon>
        <taxon>Bacteroidota</taxon>
        <taxon>Flavobacteriia</taxon>
        <taxon>Flavobacteriales</taxon>
        <taxon>Flavobacteriaceae</taxon>
        <taxon>Flavobacterium</taxon>
    </lineage>
</organism>
<dbReference type="RefSeq" id="WP_091477714.1">
    <property type="nucleotide sequence ID" value="NZ_FOJT01000007.1"/>
</dbReference>
<evidence type="ECO:0000313" key="1">
    <source>
        <dbReference type="EMBL" id="SFB30952.1"/>
    </source>
</evidence>